<feature type="domain" description="Restriction endonuclease type IV Mrr" evidence="2">
    <location>
        <begin position="28"/>
        <end position="137"/>
    </location>
</feature>
<name>A0A852VT96_9MICO</name>
<sequence>MSDPAVEPESNDEADPSAPKSLATTDPEWLTFEKDVKDLLASKDPNATVEHNVKRVGKSGRTRQIDTLVTGEVCGERVEIGVEAKRYKGKVGLGVVDAFVGKCLDTGVDKGVLYSHRGFDEGAVARAAIADHPKVVLRELPEATDADHLEDLLPPWSDFVEEFLGVEACTVGECYGEIWVRDDLGWSGGVCDSCGTAAGYCKDCGGWSSLLEDVQPCDNCDTGAFEVDRDHDTQEATDVRWVSMVAWDHADLMNSKRLT</sequence>
<comment type="caution">
    <text evidence="3">The sequence shown here is derived from an EMBL/GenBank/DDBJ whole genome shotgun (WGS) entry which is preliminary data.</text>
</comment>
<dbReference type="GO" id="GO:0003677">
    <property type="term" value="F:DNA binding"/>
    <property type="evidence" value="ECO:0007669"/>
    <property type="project" value="InterPro"/>
</dbReference>
<evidence type="ECO:0000256" key="1">
    <source>
        <dbReference type="SAM" id="MobiDB-lite"/>
    </source>
</evidence>
<dbReference type="GO" id="GO:0009307">
    <property type="term" value="P:DNA restriction-modification system"/>
    <property type="evidence" value="ECO:0007669"/>
    <property type="project" value="InterPro"/>
</dbReference>
<dbReference type="GO" id="GO:0004519">
    <property type="term" value="F:endonuclease activity"/>
    <property type="evidence" value="ECO:0007669"/>
    <property type="project" value="InterPro"/>
</dbReference>
<dbReference type="Proteomes" id="UP000554054">
    <property type="component" value="Unassembled WGS sequence"/>
</dbReference>
<dbReference type="RefSeq" id="WP_185990752.1">
    <property type="nucleotide sequence ID" value="NZ_JACCAE010000001.1"/>
</dbReference>
<dbReference type="Pfam" id="PF04471">
    <property type="entry name" value="Mrr_cat"/>
    <property type="match status" value="1"/>
</dbReference>
<dbReference type="SUPFAM" id="SSF52980">
    <property type="entry name" value="Restriction endonuclease-like"/>
    <property type="match status" value="1"/>
</dbReference>
<dbReference type="InterPro" id="IPR011335">
    <property type="entry name" value="Restrct_endonuc-II-like"/>
</dbReference>
<dbReference type="Gene3D" id="3.40.1350.10">
    <property type="match status" value="1"/>
</dbReference>
<protein>
    <recommendedName>
        <fullName evidence="2">Restriction endonuclease type IV Mrr domain-containing protein</fullName>
    </recommendedName>
</protein>
<proteinExistence type="predicted"/>
<evidence type="ECO:0000313" key="3">
    <source>
        <dbReference type="EMBL" id="NYF97883.1"/>
    </source>
</evidence>
<feature type="region of interest" description="Disordered" evidence="1">
    <location>
        <begin position="1"/>
        <end position="27"/>
    </location>
</feature>
<evidence type="ECO:0000259" key="2">
    <source>
        <dbReference type="Pfam" id="PF04471"/>
    </source>
</evidence>
<evidence type="ECO:0000313" key="4">
    <source>
        <dbReference type="Proteomes" id="UP000554054"/>
    </source>
</evidence>
<dbReference type="AlphaFoldDB" id="A0A852VT96"/>
<accession>A0A852VT96</accession>
<dbReference type="EMBL" id="JACCAE010000001">
    <property type="protein sequence ID" value="NYF97883.1"/>
    <property type="molecule type" value="Genomic_DNA"/>
</dbReference>
<dbReference type="InterPro" id="IPR007560">
    <property type="entry name" value="Restrct_endonuc_IV_Mrr"/>
</dbReference>
<organism evidence="3 4">
    <name type="scientific">Janibacter cremeus</name>
    <dbReference type="NCBI Taxonomy" id="1285192"/>
    <lineage>
        <taxon>Bacteria</taxon>
        <taxon>Bacillati</taxon>
        <taxon>Actinomycetota</taxon>
        <taxon>Actinomycetes</taxon>
        <taxon>Micrococcales</taxon>
        <taxon>Intrasporangiaceae</taxon>
        <taxon>Janibacter</taxon>
    </lineage>
</organism>
<dbReference type="InterPro" id="IPR011856">
    <property type="entry name" value="tRNA_endonuc-like_dom_sf"/>
</dbReference>
<keyword evidence="4" id="KW-1185">Reference proteome</keyword>
<reference evidence="3 4" key="1">
    <citation type="submission" date="2020-07" db="EMBL/GenBank/DDBJ databases">
        <title>Sequencing the genomes of 1000 actinobacteria strains.</title>
        <authorList>
            <person name="Klenk H.-P."/>
        </authorList>
    </citation>
    <scope>NUCLEOTIDE SEQUENCE [LARGE SCALE GENOMIC DNA]</scope>
    <source>
        <strain evidence="3 4">DSM 26154</strain>
    </source>
</reference>
<gene>
    <name evidence="3" type="ORF">BJY20_001275</name>
</gene>